<reference evidence="1 2" key="1">
    <citation type="journal article" date="2010" name="Stand. Genomic Sci.">
        <title>Complete genome sequence of Aminobacterium colombiense type strain (ALA-1).</title>
        <authorList>
            <person name="Chertkov O."/>
            <person name="Sikorski J."/>
            <person name="Brambilla E."/>
            <person name="Lapidus A."/>
            <person name="Copeland A."/>
            <person name="Glavina Del Rio T."/>
            <person name="Nolan M."/>
            <person name="Lucas S."/>
            <person name="Tice H."/>
            <person name="Cheng J.F."/>
            <person name="Han C."/>
            <person name="Detter J.C."/>
            <person name="Bruce D."/>
            <person name="Tapia R."/>
            <person name="Goodwin L."/>
            <person name="Pitluck S."/>
            <person name="Liolios K."/>
            <person name="Ivanova N."/>
            <person name="Mavromatis K."/>
            <person name="Ovchinnikova G."/>
            <person name="Pati A."/>
            <person name="Chen A."/>
            <person name="Palaniappan K."/>
            <person name="Land M."/>
            <person name="Hauser L."/>
            <person name="Chang Y.J."/>
            <person name="Jeffries C.D."/>
            <person name="Spring S."/>
            <person name="Rohde M."/>
            <person name="Goker M."/>
            <person name="Bristow J."/>
            <person name="Eisen J.A."/>
            <person name="Markowitz V."/>
            <person name="Hugenholtz P."/>
            <person name="Kyrpides N.C."/>
            <person name="Klenk H.P."/>
        </authorList>
    </citation>
    <scope>NUCLEOTIDE SEQUENCE [LARGE SCALE GENOMIC DNA]</scope>
    <source>
        <strain evidence="2">DSM 12261 / ALA-1</strain>
    </source>
</reference>
<organism evidence="1 2">
    <name type="scientific">Aminobacterium colombiense (strain DSM 12261 / ALA-1)</name>
    <dbReference type="NCBI Taxonomy" id="572547"/>
    <lineage>
        <taxon>Bacteria</taxon>
        <taxon>Thermotogati</taxon>
        <taxon>Synergistota</taxon>
        <taxon>Synergistia</taxon>
        <taxon>Synergistales</taxon>
        <taxon>Aminobacteriaceae</taxon>
        <taxon>Aminobacterium</taxon>
    </lineage>
</organism>
<name>D5EFR8_AMICL</name>
<evidence type="ECO:0000313" key="2">
    <source>
        <dbReference type="Proteomes" id="UP000002366"/>
    </source>
</evidence>
<dbReference type="AlphaFoldDB" id="D5EFR8"/>
<evidence type="ECO:0000313" key="1">
    <source>
        <dbReference type="EMBL" id="ADE57400.1"/>
    </source>
</evidence>
<dbReference type="KEGG" id="aco:Amico_1279"/>
<gene>
    <name evidence="1" type="ordered locus">Amico_1279</name>
</gene>
<dbReference type="EMBL" id="CP001997">
    <property type="protein sequence ID" value="ADE57400.1"/>
    <property type="molecule type" value="Genomic_DNA"/>
</dbReference>
<keyword evidence="2" id="KW-1185">Reference proteome</keyword>
<dbReference type="STRING" id="572547.Amico_1279"/>
<proteinExistence type="predicted"/>
<accession>D5EFR8</accession>
<dbReference type="HOGENOM" id="CLU_071259_0_0_0"/>
<dbReference type="Proteomes" id="UP000002366">
    <property type="component" value="Chromosome"/>
</dbReference>
<sequence length="340" mass="39581">MLVLKGDKVRIVQWLQQNFDVELFSANERSFEETLASVEESRAVLLVSDLKVCTETLPVVLVTMNHPDKILERIINEKATDVFEYVERLPRVIFFRVFGDYRTVLKEIQNDFGGRCEQVSSDLIFLSETSGVPVCFTEKSLKHGLAFKEGDLFEEALFIDMPFEELFKRLNNRAFHYFNAGLGSRDWNVMEIRVYDANKQYWLHSRRLRLTLEGLEVSITIGEGWGKDYAHILMPVPVYCIRILTFLDSGMVKRALMGLEYTETGERFVDLDLYFNRKKISWGEIPGGEDVPRSERERPRTALAMAFRKEVMTALDEEERLEIQNIERAILEKLPKKDDE</sequence>
<protein>
    <submittedName>
        <fullName evidence="1">Uncharacterized protein</fullName>
    </submittedName>
</protein>
<dbReference type="eggNOG" id="ENOG502ZC5B">
    <property type="taxonomic scope" value="Bacteria"/>
</dbReference>